<keyword evidence="5" id="KW-0732">Signal</keyword>
<feature type="compositionally biased region" description="Low complexity" evidence="4">
    <location>
        <begin position="40"/>
        <end position="52"/>
    </location>
</feature>
<evidence type="ECO:0000256" key="5">
    <source>
        <dbReference type="SAM" id="SignalP"/>
    </source>
</evidence>
<feature type="region of interest" description="Disordered" evidence="4">
    <location>
        <begin position="26"/>
        <end position="79"/>
    </location>
</feature>
<dbReference type="GO" id="GO:0004553">
    <property type="term" value="F:hydrolase activity, hydrolyzing O-glycosyl compounds"/>
    <property type="evidence" value="ECO:0007669"/>
    <property type="project" value="InterPro"/>
</dbReference>
<dbReference type="Gene3D" id="1.50.10.10">
    <property type="match status" value="1"/>
</dbReference>
<dbReference type="SUPFAM" id="SSF48208">
    <property type="entry name" value="Six-hairpin glycosidases"/>
    <property type="match status" value="1"/>
</dbReference>
<organism evidence="6 7">
    <name type="scientific">Litorihabitans aurantiacus</name>
    <dbReference type="NCBI Taxonomy" id="1930061"/>
    <lineage>
        <taxon>Bacteria</taxon>
        <taxon>Bacillati</taxon>
        <taxon>Actinomycetota</taxon>
        <taxon>Actinomycetes</taxon>
        <taxon>Micrococcales</taxon>
        <taxon>Beutenbergiaceae</taxon>
        <taxon>Litorihabitans</taxon>
    </lineage>
</organism>
<dbReference type="InterPro" id="IPR002037">
    <property type="entry name" value="Glyco_hydro_8"/>
</dbReference>
<evidence type="ECO:0000256" key="4">
    <source>
        <dbReference type="SAM" id="MobiDB-lite"/>
    </source>
</evidence>
<evidence type="ECO:0008006" key="8">
    <source>
        <dbReference type="Google" id="ProtNLM"/>
    </source>
</evidence>
<evidence type="ECO:0000313" key="6">
    <source>
        <dbReference type="EMBL" id="GMA32328.1"/>
    </source>
</evidence>
<dbReference type="PRINTS" id="PR00735">
    <property type="entry name" value="GLHYDRLASE8"/>
</dbReference>
<evidence type="ECO:0000256" key="1">
    <source>
        <dbReference type="ARBA" id="ARBA00009209"/>
    </source>
</evidence>
<dbReference type="AlphaFoldDB" id="A0AA37XFL0"/>
<reference evidence="6" key="2">
    <citation type="submission" date="2023-02" db="EMBL/GenBank/DDBJ databases">
        <authorList>
            <person name="Sun Q."/>
            <person name="Mori K."/>
        </authorList>
    </citation>
    <scope>NUCLEOTIDE SEQUENCE</scope>
    <source>
        <strain evidence="6">NBRC 112290</strain>
    </source>
</reference>
<dbReference type="PROSITE" id="PS51257">
    <property type="entry name" value="PROKAR_LIPOPROTEIN"/>
    <property type="match status" value="1"/>
</dbReference>
<gene>
    <name evidence="6" type="ORF">GCM10025875_23200</name>
</gene>
<feature type="chain" id="PRO_5041367744" description="Cellulase" evidence="5">
    <location>
        <begin position="23"/>
        <end position="422"/>
    </location>
</feature>
<reference evidence="6" key="1">
    <citation type="journal article" date="2014" name="Int. J. Syst. Evol. Microbiol.">
        <title>Complete genome sequence of Corynebacterium casei LMG S-19264T (=DSM 44701T), isolated from a smear-ripened cheese.</title>
        <authorList>
            <consortium name="US DOE Joint Genome Institute (JGI-PGF)"/>
            <person name="Walter F."/>
            <person name="Albersmeier A."/>
            <person name="Kalinowski J."/>
            <person name="Ruckert C."/>
        </authorList>
    </citation>
    <scope>NUCLEOTIDE SEQUENCE</scope>
    <source>
        <strain evidence="6">NBRC 112290</strain>
    </source>
</reference>
<dbReference type="InterPro" id="IPR008928">
    <property type="entry name" value="6-hairpin_glycosidase_sf"/>
</dbReference>
<protein>
    <recommendedName>
        <fullName evidence="8">Cellulase</fullName>
    </recommendedName>
</protein>
<dbReference type="EMBL" id="BSUM01000001">
    <property type="protein sequence ID" value="GMA32328.1"/>
    <property type="molecule type" value="Genomic_DNA"/>
</dbReference>
<keyword evidence="7" id="KW-1185">Reference proteome</keyword>
<proteinExistence type="inferred from homology"/>
<evidence type="ECO:0000256" key="2">
    <source>
        <dbReference type="ARBA" id="ARBA00022801"/>
    </source>
</evidence>
<evidence type="ECO:0000256" key="3">
    <source>
        <dbReference type="ARBA" id="ARBA00023295"/>
    </source>
</evidence>
<keyword evidence="2" id="KW-0378">Hydrolase</keyword>
<keyword evidence="3" id="KW-0326">Glycosidase</keyword>
<evidence type="ECO:0000313" key="7">
    <source>
        <dbReference type="Proteomes" id="UP001157161"/>
    </source>
</evidence>
<dbReference type="RefSeq" id="WP_284251036.1">
    <property type="nucleotide sequence ID" value="NZ_BSUM01000001.1"/>
</dbReference>
<feature type="compositionally biased region" description="Low complexity" evidence="4">
    <location>
        <begin position="59"/>
        <end position="79"/>
    </location>
</feature>
<dbReference type="Pfam" id="PF01270">
    <property type="entry name" value="Glyco_hydro_8"/>
    <property type="match status" value="1"/>
</dbReference>
<dbReference type="InterPro" id="IPR012341">
    <property type="entry name" value="6hp_glycosidase-like_sf"/>
</dbReference>
<dbReference type="GO" id="GO:0005975">
    <property type="term" value="P:carbohydrate metabolic process"/>
    <property type="evidence" value="ECO:0007669"/>
    <property type="project" value="InterPro"/>
</dbReference>
<dbReference type="Proteomes" id="UP001157161">
    <property type="component" value="Unassembled WGS sequence"/>
</dbReference>
<feature type="signal peptide" evidence="5">
    <location>
        <begin position="1"/>
        <end position="22"/>
    </location>
</feature>
<accession>A0AA37XFL0</accession>
<comment type="similarity">
    <text evidence="1">Belongs to the glycosyl hydrolase 8 (cellulase D) family.</text>
</comment>
<feature type="compositionally biased region" description="Pro residues" evidence="4">
    <location>
        <begin position="26"/>
        <end position="39"/>
    </location>
</feature>
<feature type="region of interest" description="Disordered" evidence="4">
    <location>
        <begin position="360"/>
        <end position="389"/>
    </location>
</feature>
<sequence>MIAHARRALLPAGALLLLLATACTPPGPSGSPTPDPAAPPTSTSAPTMTTDSPTDDSGHSGPSTSSPSTASSGGDGGAVDAAQRAGRAFLADYVDPDGRVVRRDQGGDTVSEGQAYAMLVAVALEDRATFDLVWGWARANLQRPDGLLSWRWADGAVADPQPASDADLDAARALVLAGEAFGDPTLTESATALGRAVLDRQTVVTDAGRILLAGPWAASAPYQVNPSYSTPVATQLLAELDGDPRWAELDAGSRGVVAALTGGGALPPNWALVDVAGTPSPSPGPDGRPISFGYDAARTLTRHAESCAASDRDVVAPALITLPTGTVLHAELDLDGDAVTTDQHPVTHVSRAAVRALAGTSRARSPTSAAPMLCWPATPPTTARPGRRSDVSRCRRTCWAAARRWEATASPASRRRVAQATR</sequence>
<name>A0AA37XFL0_9MICO</name>
<comment type="caution">
    <text evidence="6">The sequence shown here is derived from an EMBL/GenBank/DDBJ whole genome shotgun (WGS) entry which is preliminary data.</text>
</comment>